<sequence>MLEWDLALWPMLSATDGVSAGKVEGDSPSSSPLPVEVPSGASISTLPAESEEGGGGTSFVAERSCIGIFVVVVGSVAGDQSETSPRGCC</sequence>
<accession>A0AAD6WWR0</accession>
<evidence type="ECO:0000256" key="1">
    <source>
        <dbReference type="SAM" id="MobiDB-lite"/>
    </source>
</evidence>
<organism evidence="2 3">
    <name type="scientific">Mycena alexandri</name>
    <dbReference type="NCBI Taxonomy" id="1745969"/>
    <lineage>
        <taxon>Eukaryota</taxon>
        <taxon>Fungi</taxon>
        <taxon>Dikarya</taxon>
        <taxon>Basidiomycota</taxon>
        <taxon>Agaricomycotina</taxon>
        <taxon>Agaricomycetes</taxon>
        <taxon>Agaricomycetidae</taxon>
        <taxon>Agaricales</taxon>
        <taxon>Marasmiineae</taxon>
        <taxon>Mycenaceae</taxon>
        <taxon>Mycena</taxon>
    </lineage>
</organism>
<gene>
    <name evidence="2" type="ORF">C8F04DRAFT_1126036</name>
</gene>
<name>A0AAD6WWR0_9AGAR</name>
<proteinExistence type="predicted"/>
<dbReference type="Proteomes" id="UP001218188">
    <property type="component" value="Unassembled WGS sequence"/>
</dbReference>
<keyword evidence="3" id="KW-1185">Reference proteome</keyword>
<feature type="compositionally biased region" description="Low complexity" evidence="1">
    <location>
        <begin position="27"/>
        <end position="39"/>
    </location>
</feature>
<dbReference type="EMBL" id="JARJCM010000142">
    <property type="protein sequence ID" value="KAJ7026196.1"/>
    <property type="molecule type" value="Genomic_DNA"/>
</dbReference>
<evidence type="ECO:0000313" key="2">
    <source>
        <dbReference type="EMBL" id="KAJ7026196.1"/>
    </source>
</evidence>
<comment type="caution">
    <text evidence="2">The sequence shown here is derived from an EMBL/GenBank/DDBJ whole genome shotgun (WGS) entry which is preliminary data.</text>
</comment>
<protein>
    <submittedName>
        <fullName evidence="2">Uncharacterized protein</fullName>
    </submittedName>
</protein>
<evidence type="ECO:0000313" key="3">
    <source>
        <dbReference type="Proteomes" id="UP001218188"/>
    </source>
</evidence>
<feature type="region of interest" description="Disordered" evidence="1">
    <location>
        <begin position="18"/>
        <end position="56"/>
    </location>
</feature>
<reference evidence="2" key="1">
    <citation type="submission" date="2023-03" db="EMBL/GenBank/DDBJ databases">
        <title>Massive genome expansion in bonnet fungi (Mycena s.s.) driven by repeated elements and novel gene families across ecological guilds.</title>
        <authorList>
            <consortium name="Lawrence Berkeley National Laboratory"/>
            <person name="Harder C.B."/>
            <person name="Miyauchi S."/>
            <person name="Viragh M."/>
            <person name="Kuo A."/>
            <person name="Thoen E."/>
            <person name="Andreopoulos B."/>
            <person name="Lu D."/>
            <person name="Skrede I."/>
            <person name="Drula E."/>
            <person name="Henrissat B."/>
            <person name="Morin E."/>
            <person name="Kohler A."/>
            <person name="Barry K."/>
            <person name="LaButti K."/>
            <person name="Morin E."/>
            <person name="Salamov A."/>
            <person name="Lipzen A."/>
            <person name="Mereny Z."/>
            <person name="Hegedus B."/>
            <person name="Baldrian P."/>
            <person name="Stursova M."/>
            <person name="Weitz H."/>
            <person name="Taylor A."/>
            <person name="Grigoriev I.V."/>
            <person name="Nagy L.G."/>
            <person name="Martin F."/>
            <person name="Kauserud H."/>
        </authorList>
    </citation>
    <scope>NUCLEOTIDE SEQUENCE</scope>
    <source>
        <strain evidence="2">CBHHK200</strain>
    </source>
</reference>
<dbReference type="AlphaFoldDB" id="A0AAD6WWR0"/>